<sequence length="407" mass="46736">MPSTFTWLDYSEHDRRKMLDVIELFGEKTTRDELGLGGVRDAFADLLFPGTSTIQTVAKYFLFAPWIYLTLENKRTASSKVGLRARKLEIELARKLEESGETDGVIGRIAKEKLQRLPSSVYWQGLSQWGIRTFSGSQDEYHRSLDLFYQRQRVRQSSRHEHEGESAAEADLHNWHIGLPLPDADFPLGANLTLSQAEAEYLRERLLTNCGQSLMAWLVREQVEFVSVPFAWDLAVELPAVLANQVLHGQNFSESMHGAQLLYNLILAEHRAWQEKIDLYRKDLSAWGQRISRRMDILRDWDRREFWRIVYQSNPRVSSRARSFIQTWIDLATTALDLNAIADSKAARQLVENREVQLKGGLARVRSKRARELWKGAAGAAQMDLRWSSARRIVSDILTGMESETDA</sequence>
<dbReference type="Proteomes" id="UP000317648">
    <property type="component" value="Chromosome"/>
</dbReference>
<organism evidence="1 2">
    <name type="scientific">Lignipirellula cremea</name>
    <dbReference type="NCBI Taxonomy" id="2528010"/>
    <lineage>
        <taxon>Bacteria</taxon>
        <taxon>Pseudomonadati</taxon>
        <taxon>Planctomycetota</taxon>
        <taxon>Planctomycetia</taxon>
        <taxon>Pirellulales</taxon>
        <taxon>Pirellulaceae</taxon>
        <taxon>Lignipirellula</taxon>
    </lineage>
</organism>
<protein>
    <submittedName>
        <fullName evidence="1">Uncharacterized protein</fullName>
    </submittedName>
</protein>
<keyword evidence="2" id="KW-1185">Reference proteome</keyword>
<proteinExistence type="predicted"/>
<evidence type="ECO:0000313" key="1">
    <source>
        <dbReference type="EMBL" id="QDU96259.1"/>
    </source>
</evidence>
<evidence type="ECO:0000313" key="2">
    <source>
        <dbReference type="Proteomes" id="UP000317648"/>
    </source>
</evidence>
<accession>A0A518DWP7</accession>
<dbReference type="InterPro" id="IPR045941">
    <property type="entry name" value="DUF6361"/>
</dbReference>
<dbReference type="OrthoDB" id="1825624at2"/>
<reference evidence="1 2" key="1">
    <citation type="submission" date="2019-02" db="EMBL/GenBank/DDBJ databases">
        <title>Deep-cultivation of Planctomycetes and their phenomic and genomic characterization uncovers novel biology.</title>
        <authorList>
            <person name="Wiegand S."/>
            <person name="Jogler M."/>
            <person name="Boedeker C."/>
            <person name="Pinto D."/>
            <person name="Vollmers J."/>
            <person name="Rivas-Marin E."/>
            <person name="Kohn T."/>
            <person name="Peeters S.H."/>
            <person name="Heuer A."/>
            <person name="Rast P."/>
            <person name="Oberbeckmann S."/>
            <person name="Bunk B."/>
            <person name="Jeske O."/>
            <person name="Meyerdierks A."/>
            <person name="Storesund J.E."/>
            <person name="Kallscheuer N."/>
            <person name="Luecker S."/>
            <person name="Lage O.M."/>
            <person name="Pohl T."/>
            <person name="Merkel B.J."/>
            <person name="Hornburger P."/>
            <person name="Mueller R.-W."/>
            <person name="Bruemmer F."/>
            <person name="Labrenz M."/>
            <person name="Spormann A.M."/>
            <person name="Op den Camp H."/>
            <person name="Overmann J."/>
            <person name="Amann R."/>
            <person name="Jetten M.S.M."/>
            <person name="Mascher T."/>
            <person name="Medema M.H."/>
            <person name="Devos D.P."/>
            <person name="Kaster A.-K."/>
            <person name="Ovreas L."/>
            <person name="Rohde M."/>
            <person name="Galperin M.Y."/>
            <person name="Jogler C."/>
        </authorList>
    </citation>
    <scope>NUCLEOTIDE SEQUENCE [LARGE SCALE GENOMIC DNA]</scope>
    <source>
        <strain evidence="1 2">Pla85_3_4</strain>
    </source>
</reference>
<dbReference type="RefSeq" id="WP_145054906.1">
    <property type="nucleotide sequence ID" value="NZ_CP036433.1"/>
</dbReference>
<dbReference type="KEGG" id="lcre:Pla8534_40780"/>
<gene>
    <name evidence="1" type="ORF">Pla8534_40780</name>
</gene>
<dbReference type="AlphaFoldDB" id="A0A518DWP7"/>
<dbReference type="Pfam" id="PF19888">
    <property type="entry name" value="DUF6361"/>
    <property type="match status" value="1"/>
</dbReference>
<name>A0A518DWP7_9BACT</name>
<dbReference type="EMBL" id="CP036433">
    <property type="protein sequence ID" value="QDU96259.1"/>
    <property type="molecule type" value="Genomic_DNA"/>
</dbReference>